<dbReference type="AlphaFoldDB" id="A0A1J4S967"/>
<dbReference type="Gene3D" id="3.30.420.40">
    <property type="match status" value="2"/>
</dbReference>
<comment type="caution">
    <text evidence="1">The sequence shown here is derived from an EMBL/GenBank/DDBJ whole genome shotgun (WGS) entry which is preliminary data.</text>
</comment>
<evidence type="ECO:0008006" key="3">
    <source>
        <dbReference type="Google" id="ProtNLM"/>
    </source>
</evidence>
<protein>
    <recommendedName>
        <fullName evidence="3">SHS2 domain-containing protein</fullName>
    </recommendedName>
</protein>
<dbReference type="SUPFAM" id="SSF53067">
    <property type="entry name" value="Actin-like ATPase domain"/>
    <property type="match status" value="2"/>
</dbReference>
<dbReference type="PANTHER" id="PTHR32432:SF3">
    <property type="entry name" value="ETHANOLAMINE UTILIZATION PROTEIN EUTJ"/>
    <property type="match status" value="1"/>
</dbReference>
<dbReference type="CDD" id="cd24049">
    <property type="entry name" value="ASKHA_NBD_PilM"/>
    <property type="match status" value="1"/>
</dbReference>
<dbReference type="Gene3D" id="3.30.1490.300">
    <property type="match status" value="1"/>
</dbReference>
<dbReference type="NCBIfam" id="TIGR01175">
    <property type="entry name" value="pilM"/>
    <property type="match status" value="1"/>
</dbReference>
<dbReference type="InterPro" id="IPR050696">
    <property type="entry name" value="FtsA/MreB"/>
</dbReference>
<dbReference type="EMBL" id="MNUO01000119">
    <property type="protein sequence ID" value="OIN95963.1"/>
    <property type="molecule type" value="Genomic_DNA"/>
</dbReference>
<dbReference type="PIRSF" id="PIRSF019169">
    <property type="entry name" value="PilM"/>
    <property type="match status" value="1"/>
</dbReference>
<dbReference type="PANTHER" id="PTHR32432">
    <property type="entry name" value="CELL DIVISION PROTEIN FTSA-RELATED"/>
    <property type="match status" value="1"/>
</dbReference>
<dbReference type="InterPro" id="IPR043129">
    <property type="entry name" value="ATPase_NBD"/>
</dbReference>
<reference evidence="1 2" key="1">
    <citation type="journal article" date="2016" name="Environ. Microbiol.">
        <title>Genomic resolution of a cold subsurface aquifer community provides metabolic insights for novel microbes adapted to high CO concentrations.</title>
        <authorList>
            <person name="Probst A.J."/>
            <person name="Castelle C.J."/>
            <person name="Singh A."/>
            <person name="Brown C.T."/>
            <person name="Anantharaman K."/>
            <person name="Sharon I."/>
            <person name="Hug L.A."/>
            <person name="Burstein D."/>
            <person name="Emerson J.B."/>
            <person name="Thomas B.C."/>
            <person name="Banfield J.F."/>
        </authorList>
    </citation>
    <scope>NUCLEOTIDE SEQUENCE [LARGE SCALE GENOMIC DNA]</scope>
    <source>
        <strain evidence="1">CG1_02_38_46</strain>
    </source>
</reference>
<dbReference type="InterPro" id="IPR005883">
    <property type="entry name" value="PilM"/>
</dbReference>
<accession>A0A1J4S967</accession>
<evidence type="ECO:0000313" key="2">
    <source>
        <dbReference type="Proteomes" id="UP000182278"/>
    </source>
</evidence>
<organism evidence="1 2">
    <name type="scientific">Candidatus Desantisbacteria bacterium CG1_02_38_46</name>
    <dbReference type="NCBI Taxonomy" id="1817893"/>
    <lineage>
        <taxon>Bacteria</taxon>
        <taxon>Candidatus Desantisiibacteriota</taxon>
    </lineage>
</organism>
<evidence type="ECO:0000313" key="1">
    <source>
        <dbReference type="EMBL" id="OIN95963.1"/>
    </source>
</evidence>
<proteinExistence type="predicted"/>
<dbReference type="Proteomes" id="UP000182278">
    <property type="component" value="Unassembled WGS sequence"/>
</dbReference>
<name>A0A1J4S967_9BACT</name>
<gene>
    <name evidence="1" type="ORF">AUJ66_07795</name>
</gene>
<dbReference type="Pfam" id="PF11104">
    <property type="entry name" value="PilM_2"/>
    <property type="match status" value="1"/>
</dbReference>
<dbReference type="STRING" id="1817893.AUJ66_07795"/>
<sequence>MPEFGFGLDVGAANIKLACIKRVKKELQLVDLVLQKGIEPAPIKGEIERILSENKLKEGEVVTSVSGPSVVVRYVDFPDMSEGEVKNAIALESERFLPFRFEDVNLDVQVLKGASESKGKMHVLIVAARKEIIKKRLDFLDSAGLIPIAIDVDALSLANCFEKETVTSTNAIGLLNIGATFTNLCIIEEGIPCFTRDIPLGGNTISSHLQKRLGILPEEAEDLKIKIGLSQEGEEAEKEKITKINDAVKEILESFLKEVRYSFDFHQSQAKGKVIERIYLSGGTSLLKEVDKFLGAELGVSVEIWNPLKLLPAPKELIDKWQAMSSMFPVSLGLAYKGLEYA</sequence>